<feature type="compositionally biased region" description="Polar residues" evidence="1">
    <location>
        <begin position="133"/>
        <end position="160"/>
    </location>
</feature>
<dbReference type="EMBL" id="JAADYS010000175">
    <property type="protein sequence ID" value="KAF4471715.1"/>
    <property type="molecule type" value="Genomic_DNA"/>
</dbReference>
<evidence type="ECO:0000256" key="1">
    <source>
        <dbReference type="SAM" id="MobiDB-lite"/>
    </source>
</evidence>
<sequence>MCFYNQFVWTCGYWKWGQFRERCYKEHRTGETCGLRLVYESHGWPVACSLCDKITAKRRRIGEIAARMGKLREWGFSNTYAKCKEESAALGDQVMELCKQHSKWMHGGGIAHPDPIELGININDLSPHPPPSTLNHYSLRQVPQPSNASNDAASRSQQQVNRREHSVVRGPAGIRKRGNGLTVIHYCGTE</sequence>
<comment type="caution">
    <text evidence="2">The sequence shown here is derived from an EMBL/GenBank/DDBJ whole genome shotgun (WGS) entry which is preliminary data.</text>
</comment>
<accession>A0A8H4LLS6</accession>
<dbReference type="AlphaFoldDB" id="A0A8H4LLS6"/>
<evidence type="ECO:0000313" key="2">
    <source>
        <dbReference type="EMBL" id="KAF4471715.1"/>
    </source>
</evidence>
<dbReference type="Proteomes" id="UP000554235">
    <property type="component" value="Unassembled WGS sequence"/>
</dbReference>
<proteinExistence type="predicted"/>
<organism evidence="2 3">
    <name type="scientific">Fusarium albosuccineum</name>
    <dbReference type="NCBI Taxonomy" id="1237068"/>
    <lineage>
        <taxon>Eukaryota</taxon>
        <taxon>Fungi</taxon>
        <taxon>Dikarya</taxon>
        <taxon>Ascomycota</taxon>
        <taxon>Pezizomycotina</taxon>
        <taxon>Sordariomycetes</taxon>
        <taxon>Hypocreomycetidae</taxon>
        <taxon>Hypocreales</taxon>
        <taxon>Nectriaceae</taxon>
        <taxon>Fusarium</taxon>
        <taxon>Fusarium decemcellulare species complex</taxon>
    </lineage>
</organism>
<gene>
    <name evidence="2" type="ORF">FALBO_1384</name>
</gene>
<name>A0A8H4LLS6_9HYPO</name>
<reference evidence="2 3" key="1">
    <citation type="submission" date="2020-01" db="EMBL/GenBank/DDBJ databases">
        <title>Identification and distribution of gene clusters putatively required for synthesis of sphingolipid metabolism inhibitors in phylogenetically diverse species of the filamentous fungus Fusarium.</title>
        <authorList>
            <person name="Kim H.-S."/>
            <person name="Busman M."/>
            <person name="Brown D.W."/>
            <person name="Divon H."/>
            <person name="Uhlig S."/>
            <person name="Proctor R.H."/>
        </authorList>
    </citation>
    <scope>NUCLEOTIDE SEQUENCE [LARGE SCALE GENOMIC DNA]</scope>
    <source>
        <strain evidence="2 3">NRRL 20459</strain>
    </source>
</reference>
<protein>
    <submittedName>
        <fullName evidence="2">Uncharacterized protein</fullName>
    </submittedName>
</protein>
<keyword evidence="3" id="KW-1185">Reference proteome</keyword>
<dbReference type="OrthoDB" id="5015991at2759"/>
<feature type="region of interest" description="Disordered" evidence="1">
    <location>
        <begin position="121"/>
        <end position="174"/>
    </location>
</feature>
<evidence type="ECO:0000313" key="3">
    <source>
        <dbReference type="Proteomes" id="UP000554235"/>
    </source>
</evidence>